<proteinExistence type="predicted"/>
<dbReference type="AlphaFoldDB" id="A0A917G1V9"/>
<feature type="transmembrane region" description="Helical" evidence="1">
    <location>
        <begin position="12"/>
        <end position="30"/>
    </location>
</feature>
<evidence type="ECO:0000313" key="3">
    <source>
        <dbReference type="Proteomes" id="UP000616608"/>
    </source>
</evidence>
<accession>A0A917G1V9</accession>
<gene>
    <name evidence="2" type="ORF">GCM10007425_11060</name>
</gene>
<dbReference type="Proteomes" id="UP000616608">
    <property type="component" value="Unassembled WGS sequence"/>
</dbReference>
<feature type="transmembrane region" description="Helical" evidence="1">
    <location>
        <begin position="36"/>
        <end position="58"/>
    </location>
</feature>
<name>A0A917G1V9_9BACI</name>
<keyword evidence="3" id="KW-1185">Reference proteome</keyword>
<reference evidence="2" key="1">
    <citation type="journal article" date="2014" name="Int. J. Syst. Evol. Microbiol.">
        <title>Complete genome sequence of Corynebacterium casei LMG S-19264T (=DSM 44701T), isolated from a smear-ripened cheese.</title>
        <authorList>
            <consortium name="US DOE Joint Genome Institute (JGI-PGF)"/>
            <person name="Walter F."/>
            <person name="Albersmeier A."/>
            <person name="Kalinowski J."/>
            <person name="Ruckert C."/>
        </authorList>
    </citation>
    <scope>NUCLEOTIDE SEQUENCE</scope>
    <source>
        <strain evidence="2">CGMCC 1.15760</strain>
    </source>
</reference>
<dbReference type="EMBL" id="BMJT01000003">
    <property type="protein sequence ID" value="GGG18380.1"/>
    <property type="molecule type" value="Genomic_DNA"/>
</dbReference>
<organism evidence="2 3">
    <name type="scientific">Lysinibacillus alkalisoli</name>
    <dbReference type="NCBI Taxonomy" id="1911548"/>
    <lineage>
        <taxon>Bacteria</taxon>
        <taxon>Bacillati</taxon>
        <taxon>Bacillota</taxon>
        <taxon>Bacilli</taxon>
        <taxon>Bacillales</taxon>
        <taxon>Bacillaceae</taxon>
        <taxon>Lysinibacillus</taxon>
    </lineage>
</organism>
<evidence type="ECO:0000313" key="2">
    <source>
        <dbReference type="EMBL" id="GGG18380.1"/>
    </source>
</evidence>
<dbReference type="InterPro" id="IPR007563">
    <property type="entry name" value="DUF554"/>
</dbReference>
<protein>
    <submittedName>
        <fullName evidence="2">Uncharacterized protein</fullName>
    </submittedName>
</protein>
<keyword evidence="1" id="KW-0812">Transmembrane</keyword>
<evidence type="ECO:0000256" key="1">
    <source>
        <dbReference type="SAM" id="Phobius"/>
    </source>
</evidence>
<dbReference type="RefSeq" id="WP_188614032.1">
    <property type="nucleotide sequence ID" value="NZ_BMJT01000003.1"/>
</dbReference>
<comment type="caution">
    <text evidence="2">The sequence shown here is derived from an EMBL/GenBank/DDBJ whole genome shotgun (WGS) entry which is preliminary data.</text>
</comment>
<keyword evidence="1" id="KW-1133">Transmembrane helix</keyword>
<sequence>MGKYLKKRYKNYVSIALGLLIGFIGAAILFDKPDYKTGVFFILLGLIVGEIILFTKWFKEQKE</sequence>
<dbReference type="Pfam" id="PF04474">
    <property type="entry name" value="DUF554"/>
    <property type="match status" value="1"/>
</dbReference>
<reference evidence="2" key="2">
    <citation type="submission" date="2020-09" db="EMBL/GenBank/DDBJ databases">
        <authorList>
            <person name="Sun Q."/>
            <person name="Zhou Y."/>
        </authorList>
    </citation>
    <scope>NUCLEOTIDE SEQUENCE</scope>
    <source>
        <strain evidence="2">CGMCC 1.15760</strain>
    </source>
</reference>
<keyword evidence="1" id="KW-0472">Membrane</keyword>